<reference evidence="1" key="1">
    <citation type="submission" date="2015-09" db="EMBL/GenBank/DDBJ databases">
        <title>De novo assembly of Pectinophora gossypiella (Pink Bollworm) gut transcriptome.</title>
        <authorList>
            <person name="Tassone E.E."/>
        </authorList>
    </citation>
    <scope>NUCLEOTIDE SEQUENCE</scope>
</reference>
<feature type="non-terminal residue" evidence="1">
    <location>
        <position position="125"/>
    </location>
</feature>
<dbReference type="OrthoDB" id="7776143at2759"/>
<organism evidence="1">
    <name type="scientific">Pectinophora gossypiella</name>
    <name type="common">Cotton pink bollworm</name>
    <name type="synonym">Depressaria gossypiella</name>
    <dbReference type="NCBI Taxonomy" id="13191"/>
    <lineage>
        <taxon>Eukaryota</taxon>
        <taxon>Metazoa</taxon>
        <taxon>Ecdysozoa</taxon>
        <taxon>Arthropoda</taxon>
        <taxon>Hexapoda</taxon>
        <taxon>Insecta</taxon>
        <taxon>Pterygota</taxon>
        <taxon>Neoptera</taxon>
        <taxon>Endopterygota</taxon>
        <taxon>Lepidoptera</taxon>
        <taxon>Glossata</taxon>
        <taxon>Ditrysia</taxon>
        <taxon>Gelechioidea</taxon>
        <taxon>Gelechiidae</taxon>
        <taxon>Apatetrinae</taxon>
        <taxon>Pectinophora</taxon>
    </lineage>
</organism>
<sequence>LMSFAANLQQVTFKMIIKQIKLCVIVLVFINSAFSYGYRKKNNLKQVFGWDQIGYDFDGVQYTNNTDHEHDPKGGVIHYDDEIAESRKFFIAYSNVPIGFEVYGDRVFVTVPRRRHGIPSTLNYV</sequence>
<feature type="non-terminal residue" evidence="1">
    <location>
        <position position="1"/>
    </location>
</feature>
<gene>
    <name evidence="1" type="ORF">g.18151</name>
</gene>
<dbReference type="AlphaFoldDB" id="A0A1E1WE19"/>
<dbReference type="InterPro" id="IPR011042">
    <property type="entry name" value="6-blade_b-propeller_TolB-like"/>
</dbReference>
<accession>A0A1E1WE19</accession>
<dbReference type="Gene3D" id="2.120.10.30">
    <property type="entry name" value="TolB, C-terminal domain"/>
    <property type="match status" value="1"/>
</dbReference>
<dbReference type="EMBL" id="GDQN01005953">
    <property type="protein sequence ID" value="JAT85101.1"/>
    <property type="molecule type" value="Transcribed_RNA"/>
</dbReference>
<evidence type="ECO:0000313" key="1">
    <source>
        <dbReference type="EMBL" id="JAT85101.1"/>
    </source>
</evidence>
<proteinExistence type="predicted"/>
<name>A0A1E1WE19_PECGO</name>
<protein>
    <submittedName>
        <fullName evidence="1">Uncharacterized protein</fullName>
    </submittedName>
</protein>